<evidence type="ECO:0000259" key="4">
    <source>
        <dbReference type="Pfam" id="PF01974"/>
    </source>
</evidence>
<dbReference type="CDD" id="cd22363">
    <property type="entry name" value="tRNA-intron_lyase_C"/>
    <property type="match status" value="1"/>
</dbReference>
<dbReference type="InterPro" id="IPR006677">
    <property type="entry name" value="tRNA_intron_Endonuc_cat-like"/>
</dbReference>
<dbReference type="GO" id="GO:0000379">
    <property type="term" value="P:tRNA-type intron splice site recognition and cleavage"/>
    <property type="evidence" value="ECO:0007669"/>
    <property type="project" value="TreeGrafter"/>
</dbReference>
<evidence type="ECO:0000256" key="2">
    <source>
        <dbReference type="ARBA" id="ARBA00012573"/>
    </source>
</evidence>
<keyword evidence="5" id="KW-0378">Hydrolase</keyword>
<dbReference type="OrthoDB" id="10249562at2759"/>
<dbReference type="EMBL" id="KZ346159">
    <property type="protein sequence ID" value="PIO70785.1"/>
    <property type="molecule type" value="Genomic_DNA"/>
</dbReference>
<dbReference type="Proteomes" id="UP000230423">
    <property type="component" value="Unassembled WGS sequence"/>
</dbReference>
<name>A0A2G9UKL9_TELCI</name>
<dbReference type="EC" id="4.6.1.16" evidence="2"/>
<dbReference type="GO" id="GO:0005737">
    <property type="term" value="C:cytoplasm"/>
    <property type="evidence" value="ECO:0007669"/>
    <property type="project" value="TreeGrafter"/>
</dbReference>
<dbReference type="GO" id="GO:0003676">
    <property type="term" value="F:nucleic acid binding"/>
    <property type="evidence" value="ECO:0007669"/>
    <property type="project" value="InterPro"/>
</dbReference>
<evidence type="ECO:0000256" key="3">
    <source>
        <dbReference type="ARBA" id="ARBA00034031"/>
    </source>
</evidence>
<evidence type="ECO:0000313" key="5">
    <source>
        <dbReference type="EMBL" id="PIO70785.1"/>
    </source>
</evidence>
<dbReference type="Pfam" id="PF01974">
    <property type="entry name" value="tRNA_int_endo"/>
    <property type="match status" value="1"/>
</dbReference>
<dbReference type="NCBIfam" id="TIGR00324">
    <property type="entry name" value="endA"/>
    <property type="match status" value="1"/>
</dbReference>
<dbReference type="AlphaFoldDB" id="A0A2G9UKL9"/>
<protein>
    <recommendedName>
        <fullName evidence="2">tRNA-intron lyase</fullName>
        <ecNumber evidence="2">4.6.1.16</ecNumber>
    </recommendedName>
</protein>
<feature type="domain" description="tRNA intron endonuclease catalytic" evidence="4">
    <location>
        <begin position="136"/>
        <end position="208"/>
    </location>
</feature>
<organism evidence="5 6">
    <name type="scientific">Teladorsagia circumcincta</name>
    <name type="common">Brown stomach worm</name>
    <name type="synonym">Ostertagia circumcincta</name>
    <dbReference type="NCBI Taxonomy" id="45464"/>
    <lineage>
        <taxon>Eukaryota</taxon>
        <taxon>Metazoa</taxon>
        <taxon>Ecdysozoa</taxon>
        <taxon>Nematoda</taxon>
        <taxon>Chromadorea</taxon>
        <taxon>Rhabditida</taxon>
        <taxon>Rhabditina</taxon>
        <taxon>Rhabditomorpha</taxon>
        <taxon>Strongyloidea</taxon>
        <taxon>Trichostrongylidae</taxon>
        <taxon>Teladorsagia</taxon>
    </lineage>
</organism>
<keyword evidence="5" id="KW-0255">Endonuclease</keyword>
<proteinExistence type="inferred from homology"/>
<dbReference type="PANTHER" id="PTHR21227:SF0">
    <property type="entry name" value="TRNA-SPLICING ENDONUCLEASE SUBUNIT SEN2"/>
    <property type="match status" value="1"/>
</dbReference>
<dbReference type="GO" id="GO:0000214">
    <property type="term" value="C:tRNA-intron endonuclease complex"/>
    <property type="evidence" value="ECO:0007669"/>
    <property type="project" value="TreeGrafter"/>
</dbReference>
<dbReference type="InterPro" id="IPR011856">
    <property type="entry name" value="tRNA_endonuc-like_dom_sf"/>
</dbReference>
<gene>
    <name evidence="5" type="ORF">TELCIR_07351</name>
</gene>
<dbReference type="GO" id="GO:0000213">
    <property type="term" value="F:tRNA-intron lyase activity"/>
    <property type="evidence" value="ECO:0007669"/>
    <property type="project" value="UniProtKB-EC"/>
</dbReference>
<sequence length="262" mass="30528">MDLLKNEKKYGGEEPPEQVPTRVCNAIIYGGELWLRMKDLGGPSFLRRYVLYRYLRNNGWAQLEATDANEKVMKRLIDPEGVWKDRRPLHDRLYLSPEETIFLSIDMNVLVVSENKKELTSGELWLRMKDLGGPLFLRRYVLYRYLRNNGWCVRSGLPYGCEYLIYKGNPESHHAAAGVKMESKMDAHTFIGFNRTLTNMKKALVIVTPLVPEGLNTNDHRSADSVKLLMSTSTTMFVERKMNDIKKKEFEEYKRNLKRKAE</sequence>
<dbReference type="InterPro" id="IPR006676">
    <property type="entry name" value="tRNA_splic"/>
</dbReference>
<evidence type="ECO:0000313" key="6">
    <source>
        <dbReference type="Proteomes" id="UP000230423"/>
    </source>
</evidence>
<dbReference type="PANTHER" id="PTHR21227">
    <property type="entry name" value="TRNA-SPLICING ENDONUCLEASE SUBUNIT SEN2"/>
    <property type="match status" value="1"/>
</dbReference>
<evidence type="ECO:0000256" key="1">
    <source>
        <dbReference type="ARBA" id="ARBA00008078"/>
    </source>
</evidence>
<keyword evidence="6" id="KW-1185">Reference proteome</keyword>
<accession>A0A2G9UKL9</accession>
<keyword evidence="5" id="KW-0540">Nuclease</keyword>
<reference evidence="5 6" key="1">
    <citation type="submission" date="2015-09" db="EMBL/GenBank/DDBJ databases">
        <title>Draft genome of the parasitic nematode Teladorsagia circumcincta isolate WARC Sus (inbred).</title>
        <authorList>
            <person name="Mitreva M."/>
        </authorList>
    </citation>
    <scope>NUCLEOTIDE SEQUENCE [LARGE SCALE GENOMIC DNA]</scope>
    <source>
        <strain evidence="5 6">S</strain>
    </source>
</reference>
<dbReference type="InterPro" id="IPR036167">
    <property type="entry name" value="tRNA_intron_Endo_cat-like_sf"/>
</dbReference>
<dbReference type="SUPFAM" id="SSF53032">
    <property type="entry name" value="tRNA-intron endonuclease catalytic domain-like"/>
    <property type="match status" value="1"/>
</dbReference>
<dbReference type="Gene3D" id="3.40.1350.10">
    <property type="match status" value="1"/>
</dbReference>
<comment type="catalytic activity">
    <reaction evidence="3">
        <text>pretRNA = a 3'-half-tRNA molecule with a 5'-OH end + a 5'-half-tRNA molecule with a 2',3'-cyclic phosphate end + an intron with a 2',3'-cyclic phosphate and a 5'-hydroxyl terminus.</text>
        <dbReference type="EC" id="4.6.1.16"/>
    </reaction>
</comment>
<comment type="similarity">
    <text evidence="1">Belongs to the tRNA-intron endonuclease family.</text>
</comment>